<evidence type="ECO:0000313" key="4">
    <source>
        <dbReference type="Proteomes" id="UP001595896"/>
    </source>
</evidence>
<keyword evidence="2" id="KW-1133">Transmembrane helix</keyword>
<keyword evidence="2" id="KW-0472">Membrane</keyword>
<evidence type="ECO:0000256" key="1">
    <source>
        <dbReference type="SAM" id="MobiDB-lite"/>
    </source>
</evidence>
<sequence length="65" mass="7186">MTDIVMIIAASAGGLLLFYKTIELAVKKGIERSNIGRYIQKGKGFEPIESKGTDFAEEENQHRGD</sequence>
<keyword evidence="4" id="KW-1185">Reference proteome</keyword>
<evidence type="ECO:0000313" key="3">
    <source>
        <dbReference type="EMBL" id="MFC4735282.1"/>
    </source>
</evidence>
<evidence type="ECO:0000256" key="2">
    <source>
        <dbReference type="SAM" id="Phobius"/>
    </source>
</evidence>
<accession>A0ABV9NPL1</accession>
<keyword evidence="2" id="KW-0812">Transmembrane</keyword>
<comment type="caution">
    <text evidence="3">The sequence shown here is derived from an EMBL/GenBank/DDBJ whole genome shotgun (WGS) entry which is preliminary data.</text>
</comment>
<proteinExistence type="predicted"/>
<gene>
    <name evidence="3" type="ORF">ACFO4L_01675</name>
</gene>
<feature type="transmembrane region" description="Helical" evidence="2">
    <location>
        <begin position="6"/>
        <end position="26"/>
    </location>
</feature>
<dbReference type="RefSeq" id="WP_377907905.1">
    <property type="nucleotide sequence ID" value="NZ_JBHSGK010000003.1"/>
</dbReference>
<protein>
    <submittedName>
        <fullName evidence="3">Uncharacterized protein</fullName>
    </submittedName>
</protein>
<name>A0ABV9NPL1_9BACI</name>
<organism evidence="3 4">
    <name type="scientific">Bacillus daqingensis</name>
    <dbReference type="NCBI Taxonomy" id="872396"/>
    <lineage>
        <taxon>Bacteria</taxon>
        <taxon>Bacillati</taxon>
        <taxon>Bacillota</taxon>
        <taxon>Bacilli</taxon>
        <taxon>Bacillales</taxon>
        <taxon>Bacillaceae</taxon>
        <taxon>Bacillus</taxon>
    </lineage>
</organism>
<feature type="region of interest" description="Disordered" evidence="1">
    <location>
        <begin position="45"/>
        <end position="65"/>
    </location>
</feature>
<dbReference type="Proteomes" id="UP001595896">
    <property type="component" value="Unassembled WGS sequence"/>
</dbReference>
<dbReference type="EMBL" id="JBHSGK010000003">
    <property type="protein sequence ID" value="MFC4735282.1"/>
    <property type="molecule type" value="Genomic_DNA"/>
</dbReference>
<reference evidence="4" key="1">
    <citation type="journal article" date="2019" name="Int. J. Syst. Evol. Microbiol.">
        <title>The Global Catalogue of Microorganisms (GCM) 10K type strain sequencing project: providing services to taxonomists for standard genome sequencing and annotation.</title>
        <authorList>
            <consortium name="The Broad Institute Genomics Platform"/>
            <consortium name="The Broad Institute Genome Sequencing Center for Infectious Disease"/>
            <person name="Wu L."/>
            <person name="Ma J."/>
        </authorList>
    </citation>
    <scope>NUCLEOTIDE SEQUENCE [LARGE SCALE GENOMIC DNA]</scope>
    <source>
        <strain evidence="4">JCM 12165</strain>
    </source>
</reference>